<dbReference type="InterPro" id="IPR050640">
    <property type="entry name" value="Bact_2-comp_sensor_kinase"/>
</dbReference>
<feature type="transmembrane region" description="Helical" evidence="1">
    <location>
        <begin position="12"/>
        <end position="32"/>
    </location>
</feature>
<organism evidence="3 4">
    <name type="scientific">Candidatus Parabacteroides intestinigallinarum</name>
    <dbReference type="NCBI Taxonomy" id="2838722"/>
    <lineage>
        <taxon>Bacteria</taxon>
        <taxon>Pseudomonadati</taxon>
        <taxon>Bacteroidota</taxon>
        <taxon>Bacteroidia</taxon>
        <taxon>Bacteroidales</taxon>
        <taxon>Tannerellaceae</taxon>
        <taxon>Parabacteroides</taxon>
    </lineage>
</organism>
<keyword evidence="3" id="KW-0418">Kinase</keyword>
<reference evidence="3" key="1">
    <citation type="journal article" date="2021" name="PeerJ">
        <title>Extensive microbial diversity within the chicken gut microbiome revealed by metagenomics and culture.</title>
        <authorList>
            <person name="Gilroy R."/>
            <person name="Ravi A."/>
            <person name="Getino M."/>
            <person name="Pursley I."/>
            <person name="Horton D.L."/>
            <person name="Alikhan N.F."/>
            <person name="Baker D."/>
            <person name="Gharbi K."/>
            <person name="Hall N."/>
            <person name="Watson M."/>
            <person name="Adriaenssens E.M."/>
            <person name="Foster-Nyarko E."/>
            <person name="Jarju S."/>
            <person name="Secka A."/>
            <person name="Antonio M."/>
            <person name="Oren A."/>
            <person name="Chaudhuri R.R."/>
            <person name="La Ragione R."/>
            <person name="Hildebrand F."/>
            <person name="Pallen M.J."/>
        </authorList>
    </citation>
    <scope>NUCLEOTIDE SEQUENCE</scope>
    <source>
        <strain evidence="3">ChiHecec2B26-12326</strain>
    </source>
</reference>
<protein>
    <submittedName>
        <fullName evidence="3">Histidine kinase</fullName>
    </submittedName>
</protein>
<dbReference type="GO" id="GO:0000155">
    <property type="term" value="F:phosphorelay sensor kinase activity"/>
    <property type="evidence" value="ECO:0007669"/>
    <property type="project" value="InterPro"/>
</dbReference>
<evidence type="ECO:0000256" key="1">
    <source>
        <dbReference type="SAM" id="Phobius"/>
    </source>
</evidence>
<comment type="caution">
    <text evidence="3">The sequence shown here is derived from an EMBL/GenBank/DDBJ whole genome shotgun (WGS) entry which is preliminary data.</text>
</comment>
<keyword evidence="1" id="KW-0812">Transmembrane</keyword>
<reference evidence="3" key="2">
    <citation type="submission" date="2021-04" db="EMBL/GenBank/DDBJ databases">
        <authorList>
            <person name="Gilroy R."/>
        </authorList>
    </citation>
    <scope>NUCLEOTIDE SEQUENCE</scope>
    <source>
        <strain evidence="3">ChiHecec2B26-12326</strain>
    </source>
</reference>
<dbReference type="Proteomes" id="UP000823847">
    <property type="component" value="Unassembled WGS sequence"/>
</dbReference>
<keyword evidence="3" id="KW-0808">Transferase</keyword>
<keyword evidence="1" id="KW-1133">Transmembrane helix</keyword>
<dbReference type="AlphaFoldDB" id="A0A9D1XQS0"/>
<dbReference type="InterPro" id="IPR010559">
    <property type="entry name" value="Sig_transdc_His_kin_internal"/>
</dbReference>
<dbReference type="GO" id="GO:0016020">
    <property type="term" value="C:membrane"/>
    <property type="evidence" value="ECO:0007669"/>
    <property type="project" value="InterPro"/>
</dbReference>
<keyword evidence="1" id="KW-0472">Membrane</keyword>
<dbReference type="SUPFAM" id="SSF55874">
    <property type="entry name" value="ATPase domain of HSP90 chaperone/DNA topoisomerase II/histidine kinase"/>
    <property type="match status" value="1"/>
</dbReference>
<dbReference type="InterPro" id="IPR036890">
    <property type="entry name" value="HATPase_C_sf"/>
</dbReference>
<dbReference type="EMBL" id="DXEN01000017">
    <property type="protein sequence ID" value="HIX85580.1"/>
    <property type="molecule type" value="Genomic_DNA"/>
</dbReference>
<gene>
    <name evidence="3" type="ORF">H9848_03080</name>
</gene>
<sequence length="356" mass="41124">MNDTPQTPHVRGTGKWIHVAGWAILFCFPFFFTGHEARVSLEGYVRAIIVPLSFMLVFYVNYGYLVRRYLFNRRPGWFLLSNLALIVGVMLAVHLLMEYGLPHDVFRRIRRPPRPLNEVVGFFFINAFIYSLVTGLSVAIKMTDGWYRTEALRRELEKERAESELRNLKSQLNPHFLFNTLNNIYSLIAFSPERAQAVVHDLSRLLRYVLYESSQPLVPLEKDLDFLRNYVELMRIRLPRHVTLESDIRPASPGATIAPLLFISLVENAFKHGVSNSEPSFIYIDIHQEGDKVVCAIRNSYFPKAPERDKSGSGIGLANLERRLSLLYAGRYSFRHGREGDRYLSDLSILINERNL</sequence>
<dbReference type="PANTHER" id="PTHR34220:SF7">
    <property type="entry name" value="SENSOR HISTIDINE KINASE YPDA"/>
    <property type="match status" value="1"/>
</dbReference>
<feature type="transmembrane region" description="Helical" evidence="1">
    <location>
        <begin position="119"/>
        <end position="140"/>
    </location>
</feature>
<dbReference type="Pfam" id="PF06580">
    <property type="entry name" value="His_kinase"/>
    <property type="match status" value="1"/>
</dbReference>
<evidence type="ECO:0000259" key="2">
    <source>
        <dbReference type="Pfam" id="PF06580"/>
    </source>
</evidence>
<evidence type="ECO:0000313" key="3">
    <source>
        <dbReference type="EMBL" id="HIX85580.1"/>
    </source>
</evidence>
<feature type="transmembrane region" description="Helical" evidence="1">
    <location>
        <begin position="77"/>
        <end position="99"/>
    </location>
</feature>
<feature type="transmembrane region" description="Helical" evidence="1">
    <location>
        <begin position="44"/>
        <end position="65"/>
    </location>
</feature>
<accession>A0A9D1XQS0</accession>
<name>A0A9D1XQS0_9BACT</name>
<dbReference type="PANTHER" id="PTHR34220">
    <property type="entry name" value="SENSOR HISTIDINE KINASE YPDA"/>
    <property type="match status" value="1"/>
</dbReference>
<feature type="domain" description="Signal transduction histidine kinase internal region" evidence="2">
    <location>
        <begin position="164"/>
        <end position="240"/>
    </location>
</feature>
<dbReference type="Gene3D" id="3.30.565.10">
    <property type="entry name" value="Histidine kinase-like ATPase, C-terminal domain"/>
    <property type="match status" value="1"/>
</dbReference>
<evidence type="ECO:0000313" key="4">
    <source>
        <dbReference type="Proteomes" id="UP000823847"/>
    </source>
</evidence>
<proteinExistence type="predicted"/>